<protein>
    <submittedName>
        <fullName evidence="2">Uncharacterized protein</fullName>
    </submittedName>
</protein>
<dbReference type="EMBL" id="KV878900">
    <property type="protein sequence ID" value="OJJ83264.1"/>
    <property type="molecule type" value="Genomic_DNA"/>
</dbReference>
<feature type="compositionally biased region" description="Polar residues" evidence="1">
    <location>
        <begin position="314"/>
        <end position="331"/>
    </location>
</feature>
<keyword evidence="3" id="KW-1185">Reference proteome</keyword>
<evidence type="ECO:0000313" key="2">
    <source>
        <dbReference type="EMBL" id="OJJ83264.1"/>
    </source>
</evidence>
<sequence>MAAVTMSTPARQLFASLDAPRLRALAKSRMNIRNQQNGAIVTGKRKPLGDIDTENIDPTLNLSSKRKRGSDEDDDLSNKKTSTSTAPSKPLKTSRFALKTIETSPSAPRISSIPQPSTPKSTSSLKPAGRSPLSLKSICKPFARRSNIAKGTRSEPTGRKSVSRPFSIATALSNGKSQKTAAPSTPSTPSTKTPAPASWSFDIHVDSEEEEMTNLMQHSTGVLDISDSEAKQDTSSGRGKENVPPAELGIELAPAAPQQESPAAAARKSVMMEESRAPLGELNAADYYGADCHAFSYAVVWEEAEEIDVDNAPVPSQTRRSSASRGSTKPVRSTKLSSVSSISSLEPTVLKEEPVKSERSEAGIEIYESEGAAEKDA</sequence>
<feature type="compositionally biased region" description="Low complexity" evidence="1">
    <location>
        <begin position="179"/>
        <end position="198"/>
    </location>
</feature>
<reference evidence="3" key="1">
    <citation type="journal article" date="2017" name="Genome Biol.">
        <title>Comparative genomics reveals high biological diversity and specific adaptations in the industrially and medically important fungal genus Aspergillus.</title>
        <authorList>
            <person name="de Vries R.P."/>
            <person name="Riley R."/>
            <person name="Wiebenga A."/>
            <person name="Aguilar-Osorio G."/>
            <person name="Amillis S."/>
            <person name="Uchima C.A."/>
            <person name="Anderluh G."/>
            <person name="Asadollahi M."/>
            <person name="Askin M."/>
            <person name="Barry K."/>
            <person name="Battaglia E."/>
            <person name="Bayram O."/>
            <person name="Benocci T."/>
            <person name="Braus-Stromeyer S.A."/>
            <person name="Caldana C."/>
            <person name="Canovas D."/>
            <person name="Cerqueira G.C."/>
            <person name="Chen F."/>
            <person name="Chen W."/>
            <person name="Choi C."/>
            <person name="Clum A."/>
            <person name="Dos Santos R.A."/>
            <person name="Damasio A.R."/>
            <person name="Diallinas G."/>
            <person name="Emri T."/>
            <person name="Fekete E."/>
            <person name="Flipphi M."/>
            <person name="Freyberg S."/>
            <person name="Gallo A."/>
            <person name="Gournas C."/>
            <person name="Habgood R."/>
            <person name="Hainaut M."/>
            <person name="Harispe M.L."/>
            <person name="Henrissat B."/>
            <person name="Hilden K.S."/>
            <person name="Hope R."/>
            <person name="Hossain A."/>
            <person name="Karabika E."/>
            <person name="Karaffa L."/>
            <person name="Karanyi Z."/>
            <person name="Krasevec N."/>
            <person name="Kuo A."/>
            <person name="Kusch H."/>
            <person name="LaButti K."/>
            <person name="Lagendijk E.L."/>
            <person name="Lapidus A."/>
            <person name="Levasseur A."/>
            <person name="Lindquist E."/>
            <person name="Lipzen A."/>
            <person name="Logrieco A.F."/>
            <person name="MacCabe A."/>
            <person name="Maekelae M.R."/>
            <person name="Malavazi I."/>
            <person name="Melin P."/>
            <person name="Meyer V."/>
            <person name="Mielnichuk N."/>
            <person name="Miskei M."/>
            <person name="Molnar A.P."/>
            <person name="Mule G."/>
            <person name="Ngan C.Y."/>
            <person name="Orejas M."/>
            <person name="Orosz E."/>
            <person name="Ouedraogo J.P."/>
            <person name="Overkamp K.M."/>
            <person name="Park H.-S."/>
            <person name="Perrone G."/>
            <person name="Piumi F."/>
            <person name="Punt P.J."/>
            <person name="Ram A.F."/>
            <person name="Ramon A."/>
            <person name="Rauscher S."/>
            <person name="Record E."/>
            <person name="Riano-Pachon D.M."/>
            <person name="Robert V."/>
            <person name="Roehrig J."/>
            <person name="Ruller R."/>
            <person name="Salamov A."/>
            <person name="Salih N.S."/>
            <person name="Samson R.A."/>
            <person name="Sandor E."/>
            <person name="Sanguinetti M."/>
            <person name="Schuetze T."/>
            <person name="Sepcic K."/>
            <person name="Shelest E."/>
            <person name="Sherlock G."/>
            <person name="Sophianopoulou V."/>
            <person name="Squina F.M."/>
            <person name="Sun H."/>
            <person name="Susca A."/>
            <person name="Todd R.B."/>
            <person name="Tsang A."/>
            <person name="Unkles S.E."/>
            <person name="van de Wiele N."/>
            <person name="van Rossen-Uffink D."/>
            <person name="Oliveira J.V."/>
            <person name="Vesth T.C."/>
            <person name="Visser J."/>
            <person name="Yu J.-H."/>
            <person name="Zhou M."/>
            <person name="Andersen M.R."/>
            <person name="Archer D.B."/>
            <person name="Baker S.E."/>
            <person name="Benoit I."/>
            <person name="Brakhage A.A."/>
            <person name="Braus G.H."/>
            <person name="Fischer R."/>
            <person name="Frisvad J.C."/>
            <person name="Goldman G.H."/>
            <person name="Houbraken J."/>
            <person name="Oakley B."/>
            <person name="Pocsi I."/>
            <person name="Scazzocchio C."/>
            <person name="Seiboth B."/>
            <person name="vanKuyk P.A."/>
            <person name="Wortman J."/>
            <person name="Dyer P.S."/>
            <person name="Grigoriev I.V."/>
        </authorList>
    </citation>
    <scope>NUCLEOTIDE SEQUENCE [LARGE SCALE GENOMIC DNA]</scope>
    <source>
        <strain evidence="3">CBS 516.65</strain>
    </source>
</reference>
<dbReference type="STRING" id="1160497.A0A1L9VH87"/>
<feature type="region of interest" description="Disordered" evidence="1">
    <location>
        <begin position="311"/>
        <end position="377"/>
    </location>
</feature>
<dbReference type="AlphaFoldDB" id="A0A1L9VH87"/>
<feature type="compositionally biased region" description="Low complexity" evidence="1">
    <location>
        <begin position="110"/>
        <end position="127"/>
    </location>
</feature>
<feature type="compositionally biased region" description="Basic and acidic residues" evidence="1">
    <location>
        <begin position="349"/>
        <end position="362"/>
    </location>
</feature>
<name>A0A1L9VH87_ASPGL</name>
<dbReference type="VEuPathDB" id="FungiDB:ASPGLDRAFT_128612"/>
<feature type="region of interest" description="Disordered" evidence="1">
    <location>
        <begin position="30"/>
        <end position="198"/>
    </location>
</feature>
<organism evidence="2 3">
    <name type="scientific">Aspergillus glaucus CBS 516.65</name>
    <dbReference type="NCBI Taxonomy" id="1160497"/>
    <lineage>
        <taxon>Eukaryota</taxon>
        <taxon>Fungi</taxon>
        <taxon>Dikarya</taxon>
        <taxon>Ascomycota</taxon>
        <taxon>Pezizomycotina</taxon>
        <taxon>Eurotiomycetes</taxon>
        <taxon>Eurotiomycetidae</taxon>
        <taxon>Eurotiales</taxon>
        <taxon>Aspergillaceae</taxon>
        <taxon>Aspergillus</taxon>
        <taxon>Aspergillus subgen. Aspergillus</taxon>
    </lineage>
</organism>
<feature type="compositionally biased region" description="Low complexity" evidence="1">
    <location>
        <begin position="333"/>
        <end position="344"/>
    </location>
</feature>
<proteinExistence type="predicted"/>
<feature type="region of interest" description="Disordered" evidence="1">
    <location>
        <begin position="225"/>
        <end position="244"/>
    </location>
</feature>
<evidence type="ECO:0000313" key="3">
    <source>
        <dbReference type="Proteomes" id="UP000184300"/>
    </source>
</evidence>
<gene>
    <name evidence="2" type="ORF">ASPGLDRAFT_128612</name>
</gene>
<dbReference type="RefSeq" id="XP_022399962.1">
    <property type="nucleotide sequence ID" value="XM_022540817.1"/>
</dbReference>
<dbReference type="Proteomes" id="UP000184300">
    <property type="component" value="Unassembled WGS sequence"/>
</dbReference>
<evidence type="ECO:0000256" key="1">
    <source>
        <dbReference type="SAM" id="MobiDB-lite"/>
    </source>
</evidence>
<dbReference type="GeneID" id="34457078"/>
<dbReference type="OrthoDB" id="425602at2759"/>
<accession>A0A1L9VH87</accession>